<evidence type="ECO:0000313" key="2">
    <source>
        <dbReference type="Proteomes" id="UP000240461"/>
    </source>
</evidence>
<evidence type="ECO:0000313" key="1">
    <source>
        <dbReference type="EMBL" id="AKI79784.1"/>
    </source>
</evidence>
<sequence length="325" mass="38199">MHHMNLIHANILAWCSNKHNSNSSDSSDSSDTPLDVVVNQRNDKEIIRILEKYKKWKTIVSLIPEDMKENIQQFNKPDKHIESIIKHSNLEAMKNLMNLYPDINVTDDKISGIDKIVYVKNIFEYCSKDCVDKFDYLLNESILKDKLTFDQKNSMVKSFIENISSHEDLETIQSIVDQSITLSNYDINNILSKNHKLSCDSKIKIIKKIIDDKNFTIEESKYDLNFTEWQECPKISKYLLSSDKFKHVIDKRFDGLSSMNDIKEKYKEIRQEKLQQERLSQSTNNQNNQNNCNDYTDAYDSYQYYHSGITSSSKYKNDLKFCKFI</sequence>
<protein>
    <submittedName>
        <fullName evidence="1">Uncharacterized protein</fullName>
    </submittedName>
</protein>
<dbReference type="EMBL" id="KM982402">
    <property type="protein sequence ID" value="AKI79784.1"/>
    <property type="molecule type" value="Genomic_DNA"/>
</dbReference>
<name>A0A0G2Y5D8_9VIRU</name>
<keyword evidence="2" id="KW-1185">Reference proteome</keyword>
<reference evidence="1 2" key="1">
    <citation type="submission" date="2014-10" db="EMBL/GenBank/DDBJ databases">
        <title>Pan-genome analysis of Brazilian lineage A amoebal mimiviruses.</title>
        <authorList>
            <person name="Assis F.L."/>
            <person name="Abrahao J.S."/>
            <person name="Kroon E.G."/>
            <person name="Dornas F.P."/>
            <person name="Andrade K.R."/>
            <person name="Borato P.V.M."/>
            <person name="Pilotto M.R."/>
            <person name="Benamar S."/>
            <person name="LaScola B."/>
            <person name="Colson P."/>
        </authorList>
    </citation>
    <scope>NUCLEOTIDE SEQUENCE [LARGE SCALE GENOMIC DNA]</scope>
    <source>
        <strain evidence="1 2">Kroon</strain>
    </source>
</reference>
<dbReference type="Proteomes" id="UP000240461">
    <property type="component" value="Segment"/>
</dbReference>
<accession>A0A0G2Y5D8</accession>
<dbReference type="KEGG" id="vg:80513582"/>
<proteinExistence type="predicted"/>
<organism evidence="1 2">
    <name type="scientific">Acanthamoeba polyphaga mimivirus Kroon</name>
    <dbReference type="NCBI Taxonomy" id="3069720"/>
    <lineage>
        <taxon>Viruses</taxon>
        <taxon>Varidnaviria</taxon>
        <taxon>Bamfordvirae</taxon>
        <taxon>Nucleocytoviricota</taxon>
        <taxon>Megaviricetes</taxon>
        <taxon>Imitervirales</taxon>
        <taxon>Mimiviridae</taxon>
        <taxon>Megamimivirinae</taxon>
        <taxon>Mimivirus</taxon>
        <taxon>Mimivirus lagoaense</taxon>
    </lineage>
</organism>